<sequence length="314" mass="34539">MMQTPGKVDMPVFSEFVRSSVVPLAIFPRSAEPFSGSVKRQDVGRTTFILIEASPHAVRRTQDLISDSEEGKIKVTVVLEGTSVLQQDGRTAYFNEGDIAIYDTARPYDISFPTSCRILIVMVPKKDARIPRDILDNLTAITLTKGGGLSSVVSAFFSELAKNFDELETRTGGQLADMSVAILRPILLATAEGEGYSLDRNSQLIRSVHSFIEAHLGDPDLNPATVAKAHFISLRQLYAVFSSSEASVAATIKRKRLDKAYSMIHDQTFDDISISTIATRCGIPDAAHFSRVFKERFGVSPRVARRAVRDAARR</sequence>
<gene>
    <name evidence="5" type="ORF">L1O03_10405</name>
</gene>
<evidence type="ECO:0000259" key="4">
    <source>
        <dbReference type="PROSITE" id="PS01124"/>
    </source>
</evidence>
<organism evidence="5 6">
    <name type="scientific">Corynebacterium uropygiale</name>
    <dbReference type="NCBI Taxonomy" id="1775911"/>
    <lineage>
        <taxon>Bacteria</taxon>
        <taxon>Bacillati</taxon>
        <taxon>Actinomycetota</taxon>
        <taxon>Actinomycetes</taxon>
        <taxon>Mycobacteriales</taxon>
        <taxon>Corynebacteriaceae</taxon>
        <taxon>Corynebacterium</taxon>
    </lineage>
</organism>
<dbReference type="Pfam" id="PF12833">
    <property type="entry name" value="HTH_18"/>
    <property type="match status" value="1"/>
</dbReference>
<dbReference type="Proteomes" id="UP001139336">
    <property type="component" value="Unassembled WGS sequence"/>
</dbReference>
<dbReference type="EMBL" id="JAKGSI010000005">
    <property type="protein sequence ID" value="MCF4007575.1"/>
    <property type="molecule type" value="Genomic_DNA"/>
</dbReference>
<evidence type="ECO:0000256" key="2">
    <source>
        <dbReference type="ARBA" id="ARBA00023125"/>
    </source>
</evidence>
<keyword evidence="2" id="KW-0238">DNA-binding</keyword>
<evidence type="ECO:0000256" key="1">
    <source>
        <dbReference type="ARBA" id="ARBA00023015"/>
    </source>
</evidence>
<accession>A0A9X1QV51</accession>
<evidence type="ECO:0000256" key="3">
    <source>
        <dbReference type="ARBA" id="ARBA00023163"/>
    </source>
</evidence>
<evidence type="ECO:0000313" key="6">
    <source>
        <dbReference type="Proteomes" id="UP001139336"/>
    </source>
</evidence>
<keyword evidence="6" id="KW-1185">Reference proteome</keyword>
<dbReference type="GO" id="GO:0043565">
    <property type="term" value="F:sequence-specific DNA binding"/>
    <property type="evidence" value="ECO:0007669"/>
    <property type="project" value="InterPro"/>
</dbReference>
<dbReference type="InterPro" id="IPR035418">
    <property type="entry name" value="AraC-bd_2"/>
</dbReference>
<keyword evidence="3" id="KW-0804">Transcription</keyword>
<dbReference type="Gene3D" id="1.10.10.60">
    <property type="entry name" value="Homeodomain-like"/>
    <property type="match status" value="1"/>
</dbReference>
<dbReference type="GO" id="GO:0003700">
    <property type="term" value="F:DNA-binding transcription factor activity"/>
    <property type="evidence" value="ECO:0007669"/>
    <property type="project" value="InterPro"/>
</dbReference>
<dbReference type="PANTHER" id="PTHR43280:SF31">
    <property type="entry name" value="TRANSCRIPTIONAL REGULATORY PROTEIN"/>
    <property type="match status" value="1"/>
</dbReference>
<dbReference type="InterPro" id="IPR009057">
    <property type="entry name" value="Homeodomain-like_sf"/>
</dbReference>
<comment type="caution">
    <text evidence="5">The sequence shown here is derived from an EMBL/GenBank/DDBJ whole genome shotgun (WGS) entry which is preliminary data.</text>
</comment>
<dbReference type="Pfam" id="PF14525">
    <property type="entry name" value="AraC_binding_2"/>
    <property type="match status" value="1"/>
</dbReference>
<dbReference type="SMART" id="SM00342">
    <property type="entry name" value="HTH_ARAC"/>
    <property type="match status" value="1"/>
</dbReference>
<proteinExistence type="predicted"/>
<keyword evidence="1" id="KW-0805">Transcription regulation</keyword>
<name>A0A9X1QV51_9CORY</name>
<feature type="domain" description="HTH araC/xylS-type" evidence="4">
    <location>
        <begin position="206"/>
        <end position="307"/>
    </location>
</feature>
<dbReference type="InterPro" id="IPR018060">
    <property type="entry name" value="HTH_AraC"/>
</dbReference>
<evidence type="ECO:0000313" key="5">
    <source>
        <dbReference type="EMBL" id="MCF4007575.1"/>
    </source>
</evidence>
<reference evidence="5" key="1">
    <citation type="submission" date="2022-01" db="EMBL/GenBank/DDBJ databases">
        <title>Corynebacterium sp. nov isolated from isolated from the feces of the greater white-fronted geese (Anser albifrons) at Poyang Lake, PR China.</title>
        <authorList>
            <person name="Liu Q."/>
        </authorList>
    </citation>
    <scope>NUCLEOTIDE SEQUENCE</scope>
    <source>
        <strain evidence="5">JCM 32435</strain>
    </source>
</reference>
<dbReference type="PANTHER" id="PTHR43280">
    <property type="entry name" value="ARAC-FAMILY TRANSCRIPTIONAL REGULATOR"/>
    <property type="match status" value="1"/>
</dbReference>
<dbReference type="AlphaFoldDB" id="A0A9X1QV51"/>
<dbReference type="RefSeq" id="WP_236119722.1">
    <property type="nucleotide sequence ID" value="NZ_JAKGSI010000005.1"/>
</dbReference>
<dbReference type="PROSITE" id="PS01124">
    <property type="entry name" value="HTH_ARAC_FAMILY_2"/>
    <property type="match status" value="1"/>
</dbReference>
<protein>
    <submittedName>
        <fullName evidence="5">Helix-turn-helix domain-containing protein</fullName>
    </submittedName>
</protein>
<dbReference type="SUPFAM" id="SSF46689">
    <property type="entry name" value="Homeodomain-like"/>
    <property type="match status" value="1"/>
</dbReference>